<evidence type="ECO:0000313" key="7">
    <source>
        <dbReference type="Proteomes" id="UP000002748"/>
    </source>
</evidence>
<dbReference type="InterPro" id="IPR003439">
    <property type="entry name" value="ABC_transporter-like_ATP-bd"/>
</dbReference>
<dbReference type="RefSeq" id="XP_014182626.1">
    <property type="nucleotide sequence ID" value="XM_014327151.1"/>
</dbReference>
<dbReference type="GO" id="GO:0016887">
    <property type="term" value="F:ATP hydrolysis activity"/>
    <property type="evidence" value="ECO:0007669"/>
    <property type="project" value="InterPro"/>
</dbReference>
<dbReference type="Pfam" id="PF12848">
    <property type="entry name" value="ABC_tran_Xtn"/>
    <property type="match status" value="1"/>
</dbReference>
<keyword evidence="1" id="KW-0677">Repeat</keyword>
<dbReference type="Proteomes" id="UP000002748">
    <property type="component" value="Unassembled WGS sequence"/>
</dbReference>
<feature type="domain" description="ABC transporter" evidence="5">
    <location>
        <begin position="79"/>
        <end position="330"/>
    </location>
</feature>
<evidence type="ECO:0000256" key="3">
    <source>
        <dbReference type="ARBA" id="ARBA00022840"/>
    </source>
</evidence>
<dbReference type="AlphaFoldDB" id="J4UJA8"/>
<dbReference type="CDD" id="cd03221">
    <property type="entry name" value="ABCF_EF-3"/>
    <property type="match status" value="2"/>
</dbReference>
<evidence type="ECO:0000259" key="5">
    <source>
        <dbReference type="PROSITE" id="PS50893"/>
    </source>
</evidence>
<reference evidence="6 7" key="1">
    <citation type="journal article" date="2012" name="Eukaryot. Cell">
        <title>Draft genome sequence of CBS 2479, the standard type strain of Trichosporon asahii.</title>
        <authorList>
            <person name="Yang R.Y."/>
            <person name="Li H.T."/>
            <person name="Zhu H."/>
            <person name="Zhou G.P."/>
            <person name="Wang M."/>
            <person name="Wang L."/>
        </authorList>
    </citation>
    <scope>NUCLEOTIDE SEQUENCE [LARGE SCALE GENOMIC DNA]</scope>
    <source>
        <strain evidence="7">ATCC 90039 / CBS 2479 / JCM 2466 / KCTC 7840 / NCYC 2677 / UAMH 7654</strain>
    </source>
</reference>
<keyword evidence="3 6" id="KW-0067">ATP-binding</keyword>
<feature type="region of interest" description="Disordered" evidence="4">
    <location>
        <begin position="1"/>
        <end position="41"/>
    </location>
</feature>
<dbReference type="InterPro" id="IPR027417">
    <property type="entry name" value="P-loop_NTPase"/>
</dbReference>
<dbReference type="PANTHER" id="PTHR19211:SF15">
    <property type="entry name" value="ATP-BINDING CASSETTE SUB-FAMILY F MEMBER 2"/>
    <property type="match status" value="1"/>
</dbReference>
<keyword evidence="2" id="KW-0547">Nucleotide-binding</keyword>
<dbReference type="GeneID" id="25990414"/>
<dbReference type="InterPro" id="IPR017871">
    <property type="entry name" value="ABC_transporter-like_CS"/>
</dbReference>
<proteinExistence type="predicted"/>
<comment type="caution">
    <text evidence="6">The sequence shown here is derived from an EMBL/GenBank/DDBJ whole genome shotgun (WGS) entry which is preliminary data.</text>
</comment>
<dbReference type="Gene3D" id="3.40.50.300">
    <property type="entry name" value="P-loop containing nucleotide triphosphate hydrolases"/>
    <property type="match status" value="2"/>
</dbReference>
<name>J4UJA8_TRIAS</name>
<dbReference type="Pfam" id="PF00005">
    <property type="entry name" value="ABC_tran"/>
    <property type="match status" value="2"/>
</dbReference>
<dbReference type="FunFam" id="3.40.50.300:FF:000618">
    <property type="entry name" value="ATP-binding cassette (ABC) transporter, putative"/>
    <property type="match status" value="1"/>
</dbReference>
<dbReference type="KEGG" id="tasa:A1Q1_06902"/>
<feature type="compositionally biased region" description="Low complexity" evidence="4">
    <location>
        <begin position="12"/>
        <end position="41"/>
    </location>
</feature>
<dbReference type="HOGENOM" id="CLU_000604_36_6_1"/>
<evidence type="ECO:0000256" key="2">
    <source>
        <dbReference type="ARBA" id="ARBA00022741"/>
    </source>
</evidence>
<organism evidence="6 7">
    <name type="scientific">Trichosporon asahii var. asahii (strain ATCC 90039 / CBS 2479 / JCM 2466 / KCTC 7840 / NBRC 103889/ NCYC 2677 / UAMH 7654)</name>
    <name type="common">Yeast</name>
    <dbReference type="NCBI Taxonomy" id="1186058"/>
    <lineage>
        <taxon>Eukaryota</taxon>
        <taxon>Fungi</taxon>
        <taxon>Dikarya</taxon>
        <taxon>Basidiomycota</taxon>
        <taxon>Agaricomycotina</taxon>
        <taxon>Tremellomycetes</taxon>
        <taxon>Trichosporonales</taxon>
        <taxon>Trichosporonaceae</taxon>
        <taxon>Trichosporon</taxon>
    </lineage>
</organism>
<dbReference type="SUPFAM" id="SSF52540">
    <property type="entry name" value="P-loop containing nucleoside triphosphate hydrolases"/>
    <property type="match status" value="2"/>
</dbReference>
<dbReference type="GO" id="GO:0005524">
    <property type="term" value="F:ATP binding"/>
    <property type="evidence" value="ECO:0007669"/>
    <property type="project" value="UniProtKB-KW"/>
</dbReference>
<dbReference type="EMBL" id="ALBS01000044">
    <property type="protein sequence ID" value="EJT51855.1"/>
    <property type="molecule type" value="Genomic_DNA"/>
</dbReference>
<dbReference type="FunFam" id="3.40.50.300:FF:000104">
    <property type="entry name" value="ATP-binding cassette sub-family F member 3"/>
    <property type="match status" value="1"/>
</dbReference>
<sequence>MPSASKEKRLAAKAAKAASKGGSAKSTPAPSTAAGTPSISANGSFADLSDAQAQMRKLNLATDRSANGVLVSDPQSRDIKIDQYTLSFHGRLLIEGAEISLNYGNRYGLLGENGSGKSTFLQSIAERDVEIPEHIDIYLVSGAAEPSDINALDYIVNSAKEKVARLEKMAEEMAIADEVDEVGLEMIYEELEEMDPSTFEAKAGAILSGLGFKQDMMKKPTKDMSGGWRMRVALARALFVKPHVLLLDEPTSHLDLGAVVWLEAYLATYNHILILTSHSADFMDTVCTNMMDLTPKKKLIYYGGNYSTYLRTKADNEINQMKAYNKQQEEIAHIKKFIASAGTYANLVKQAKSKQKIIDKMEAAGLVEKVEAGKPLRFNFEDIKKLPPPIIAFSDVAFSYSGKKEDYLYRDLNFGIDMDSRIAIVGDNGTGKSTLLNLITGALNPCEGTVQRHGQLKLAKYSQHSADQLPYDKSPVEFLQSRYKDKFPEKEIQFWRQQVGRFGLTGSHQTNPISQLSDGLRNRVCFADIALEHPHVLLLDEPTNHLDMASIDALAKAINEFEGGVVIVSHDFRLISQVAQDLWEVKDNTITNLTKQDISIVDYKRGLAKRSQAQIEKAQLLSKSSTKGVA</sequence>
<feature type="compositionally biased region" description="Basic and acidic residues" evidence="4">
    <location>
        <begin position="1"/>
        <end position="10"/>
    </location>
</feature>
<evidence type="ECO:0000256" key="1">
    <source>
        <dbReference type="ARBA" id="ARBA00022737"/>
    </source>
</evidence>
<dbReference type="InterPro" id="IPR003593">
    <property type="entry name" value="AAA+_ATPase"/>
</dbReference>
<feature type="domain" description="ABC transporter" evidence="5">
    <location>
        <begin position="391"/>
        <end position="612"/>
    </location>
</feature>
<evidence type="ECO:0000313" key="6">
    <source>
        <dbReference type="EMBL" id="EJT51855.1"/>
    </source>
</evidence>
<dbReference type="PROSITE" id="PS50893">
    <property type="entry name" value="ABC_TRANSPORTER_2"/>
    <property type="match status" value="2"/>
</dbReference>
<dbReference type="PANTHER" id="PTHR19211">
    <property type="entry name" value="ATP-BINDING TRANSPORT PROTEIN-RELATED"/>
    <property type="match status" value="1"/>
</dbReference>
<evidence type="ECO:0000256" key="4">
    <source>
        <dbReference type="SAM" id="MobiDB-lite"/>
    </source>
</evidence>
<dbReference type="OrthoDB" id="2110130at2759"/>
<dbReference type="PROSITE" id="PS00211">
    <property type="entry name" value="ABC_TRANSPORTER_1"/>
    <property type="match status" value="1"/>
</dbReference>
<accession>J4UJA8</accession>
<protein>
    <submittedName>
        <fullName evidence="6">ATP-binding cassette (ABC) transporter</fullName>
    </submittedName>
</protein>
<dbReference type="InterPro" id="IPR050611">
    <property type="entry name" value="ABCF"/>
</dbReference>
<dbReference type="SMART" id="SM00382">
    <property type="entry name" value="AAA"/>
    <property type="match status" value="2"/>
</dbReference>
<gene>
    <name evidence="6" type="ORF">A1Q1_06902</name>
</gene>
<dbReference type="VEuPathDB" id="FungiDB:A1Q1_06902"/>
<dbReference type="InterPro" id="IPR032781">
    <property type="entry name" value="ABC_tran_Xtn"/>
</dbReference>